<dbReference type="InterPro" id="IPR036291">
    <property type="entry name" value="NAD(P)-bd_dom_sf"/>
</dbReference>
<protein>
    <recommendedName>
        <fullName evidence="1">Enoyl reductase (ER) domain-containing protein</fullName>
    </recommendedName>
</protein>
<sequence length="232" mass="24853">MEKPVSSCKAWRFSSNGIITDSLKIHDIPIPSTPSFPSRVLRSLLKSYGPHPRILIRVAAASLNPVDYKMIYPGSAAFLVRKPGIPGSDFAGVVVCALDGGKEQLEALGLHVGMRVYGHLVTEWRMLLGTGTLSQYIVAYPPLILPMPPQLSFEECSSVFLAGITSWQALVKVGKLKAGQRVFINGGSSGTGVWAVQICKAMGAYVSTTCSESSREMLAGLSVDEVGDFLPP</sequence>
<evidence type="ECO:0000259" key="1">
    <source>
        <dbReference type="SMART" id="SM00829"/>
    </source>
</evidence>
<dbReference type="SMART" id="SM00829">
    <property type="entry name" value="PKS_ER"/>
    <property type="match status" value="1"/>
</dbReference>
<dbReference type="CDD" id="cd08267">
    <property type="entry name" value="MDR1"/>
    <property type="match status" value="1"/>
</dbReference>
<dbReference type="PANTHER" id="PTHR11695:SF294">
    <property type="entry name" value="RETICULON-4-INTERACTING PROTEIN 1, MITOCHONDRIAL"/>
    <property type="match status" value="1"/>
</dbReference>
<evidence type="ECO:0000313" key="3">
    <source>
        <dbReference type="Proteomes" id="UP000054097"/>
    </source>
</evidence>
<dbReference type="GO" id="GO:0005739">
    <property type="term" value="C:mitochondrion"/>
    <property type="evidence" value="ECO:0007669"/>
    <property type="project" value="TreeGrafter"/>
</dbReference>
<dbReference type="Proteomes" id="UP000054097">
    <property type="component" value="Unassembled WGS sequence"/>
</dbReference>
<name>A0A0C3B908_SERVB</name>
<accession>A0A0C3B908</accession>
<gene>
    <name evidence="2" type="ORF">M408DRAFT_152557</name>
</gene>
<dbReference type="InterPro" id="IPR013154">
    <property type="entry name" value="ADH-like_N"/>
</dbReference>
<dbReference type="SUPFAM" id="SSF51735">
    <property type="entry name" value="NAD(P)-binding Rossmann-fold domains"/>
    <property type="match status" value="1"/>
</dbReference>
<dbReference type="PANTHER" id="PTHR11695">
    <property type="entry name" value="ALCOHOL DEHYDROGENASE RELATED"/>
    <property type="match status" value="1"/>
</dbReference>
<dbReference type="Gene3D" id="3.90.180.10">
    <property type="entry name" value="Medium-chain alcohol dehydrogenases, catalytic domain"/>
    <property type="match status" value="1"/>
</dbReference>
<dbReference type="STRING" id="933852.A0A0C3B908"/>
<dbReference type="InterPro" id="IPR011032">
    <property type="entry name" value="GroES-like_sf"/>
</dbReference>
<dbReference type="GO" id="GO:0016491">
    <property type="term" value="F:oxidoreductase activity"/>
    <property type="evidence" value="ECO:0007669"/>
    <property type="project" value="InterPro"/>
</dbReference>
<proteinExistence type="predicted"/>
<dbReference type="InterPro" id="IPR020843">
    <property type="entry name" value="ER"/>
</dbReference>
<dbReference type="Gene3D" id="3.40.50.720">
    <property type="entry name" value="NAD(P)-binding Rossmann-like Domain"/>
    <property type="match status" value="1"/>
</dbReference>
<dbReference type="HOGENOM" id="CLU_1195500_0_0_1"/>
<evidence type="ECO:0000313" key="2">
    <source>
        <dbReference type="EMBL" id="KIM33300.1"/>
    </source>
</evidence>
<feature type="domain" description="Enoyl reductase (ER)" evidence="1">
    <location>
        <begin position="43"/>
        <end position="232"/>
    </location>
</feature>
<reference evidence="2 3" key="1">
    <citation type="submission" date="2014-04" db="EMBL/GenBank/DDBJ databases">
        <authorList>
            <consortium name="DOE Joint Genome Institute"/>
            <person name="Kuo A."/>
            <person name="Zuccaro A."/>
            <person name="Kohler A."/>
            <person name="Nagy L.G."/>
            <person name="Floudas D."/>
            <person name="Copeland A."/>
            <person name="Barry K.W."/>
            <person name="Cichocki N."/>
            <person name="Veneault-Fourrey C."/>
            <person name="LaButti K."/>
            <person name="Lindquist E.A."/>
            <person name="Lipzen A."/>
            <person name="Lundell T."/>
            <person name="Morin E."/>
            <person name="Murat C."/>
            <person name="Sun H."/>
            <person name="Tunlid A."/>
            <person name="Henrissat B."/>
            <person name="Grigoriev I.V."/>
            <person name="Hibbett D.S."/>
            <person name="Martin F."/>
            <person name="Nordberg H.P."/>
            <person name="Cantor M.N."/>
            <person name="Hua S.X."/>
        </authorList>
    </citation>
    <scope>NUCLEOTIDE SEQUENCE [LARGE SCALE GENOMIC DNA]</scope>
    <source>
        <strain evidence="2 3">MAFF 305830</strain>
    </source>
</reference>
<keyword evidence="3" id="KW-1185">Reference proteome</keyword>
<dbReference type="InterPro" id="IPR050700">
    <property type="entry name" value="YIM1/Zinc_Alcohol_DH_Fams"/>
</dbReference>
<organism evidence="2 3">
    <name type="scientific">Serendipita vermifera MAFF 305830</name>
    <dbReference type="NCBI Taxonomy" id="933852"/>
    <lineage>
        <taxon>Eukaryota</taxon>
        <taxon>Fungi</taxon>
        <taxon>Dikarya</taxon>
        <taxon>Basidiomycota</taxon>
        <taxon>Agaricomycotina</taxon>
        <taxon>Agaricomycetes</taxon>
        <taxon>Sebacinales</taxon>
        <taxon>Serendipitaceae</taxon>
        <taxon>Serendipita</taxon>
    </lineage>
</organism>
<reference evidence="3" key="2">
    <citation type="submission" date="2015-01" db="EMBL/GenBank/DDBJ databases">
        <title>Evolutionary Origins and Diversification of the Mycorrhizal Mutualists.</title>
        <authorList>
            <consortium name="DOE Joint Genome Institute"/>
            <consortium name="Mycorrhizal Genomics Consortium"/>
            <person name="Kohler A."/>
            <person name="Kuo A."/>
            <person name="Nagy L.G."/>
            <person name="Floudas D."/>
            <person name="Copeland A."/>
            <person name="Barry K.W."/>
            <person name="Cichocki N."/>
            <person name="Veneault-Fourrey C."/>
            <person name="LaButti K."/>
            <person name="Lindquist E.A."/>
            <person name="Lipzen A."/>
            <person name="Lundell T."/>
            <person name="Morin E."/>
            <person name="Murat C."/>
            <person name="Riley R."/>
            <person name="Ohm R."/>
            <person name="Sun H."/>
            <person name="Tunlid A."/>
            <person name="Henrissat B."/>
            <person name="Grigoriev I.V."/>
            <person name="Hibbett D.S."/>
            <person name="Martin F."/>
        </authorList>
    </citation>
    <scope>NUCLEOTIDE SEQUENCE [LARGE SCALE GENOMIC DNA]</scope>
    <source>
        <strain evidence="3">MAFF 305830</strain>
    </source>
</reference>
<dbReference type="AlphaFoldDB" id="A0A0C3B908"/>
<dbReference type="EMBL" id="KN824278">
    <property type="protein sequence ID" value="KIM33300.1"/>
    <property type="molecule type" value="Genomic_DNA"/>
</dbReference>
<dbReference type="SUPFAM" id="SSF50129">
    <property type="entry name" value="GroES-like"/>
    <property type="match status" value="1"/>
</dbReference>
<dbReference type="OrthoDB" id="3509362at2759"/>
<dbReference type="Pfam" id="PF08240">
    <property type="entry name" value="ADH_N"/>
    <property type="match status" value="1"/>
</dbReference>